<evidence type="ECO:0000313" key="3">
    <source>
        <dbReference type="Proteomes" id="UP000568380"/>
    </source>
</evidence>
<proteinExistence type="predicted"/>
<evidence type="ECO:0000256" key="1">
    <source>
        <dbReference type="SAM" id="MobiDB-lite"/>
    </source>
</evidence>
<accession>A0A7W8EL21</accession>
<name>A0A7W8EL21_9ACTN</name>
<comment type="caution">
    <text evidence="2">The sequence shown here is derived from an EMBL/GenBank/DDBJ whole genome shotgun (WGS) entry which is preliminary data.</text>
</comment>
<gene>
    <name evidence="2" type="ORF">HNR40_010361</name>
</gene>
<reference evidence="2 3" key="1">
    <citation type="submission" date="2020-08" db="EMBL/GenBank/DDBJ databases">
        <title>Genomic Encyclopedia of Type Strains, Phase IV (KMG-IV): sequencing the most valuable type-strain genomes for metagenomic binning, comparative biology and taxonomic classification.</title>
        <authorList>
            <person name="Goeker M."/>
        </authorList>
    </citation>
    <scope>NUCLEOTIDE SEQUENCE [LARGE SCALE GENOMIC DNA]</scope>
    <source>
        <strain evidence="2 3">DSM 45385</strain>
    </source>
</reference>
<protein>
    <submittedName>
        <fullName evidence="2">Uncharacterized protein</fullName>
    </submittedName>
</protein>
<sequence>MSADMWNIVGNTMARRTYQGRVVVLTLGRSHRTIEQTIMEWEQRERQRLISDLSALGDLVDTALNRLLSSGPRPGQAGGRDRFRRTGPRR</sequence>
<organism evidence="2 3">
    <name type="scientific">Nonomuraea endophytica</name>
    <dbReference type="NCBI Taxonomy" id="714136"/>
    <lineage>
        <taxon>Bacteria</taxon>
        <taxon>Bacillati</taxon>
        <taxon>Actinomycetota</taxon>
        <taxon>Actinomycetes</taxon>
        <taxon>Streptosporangiales</taxon>
        <taxon>Streptosporangiaceae</taxon>
        <taxon>Nonomuraea</taxon>
    </lineage>
</organism>
<feature type="region of interest" description="Disordered" evidence="1">
    <location>
        <begin position="67"/>
        <end position="90"/>
    </location>
</feature>
<dbReference type="RefSeq" id="WP_184975554.1">
    <property type="nucleotide sequence ID" value="NZ_JACHIN010000027.1"/>
</dbReference>
<dbReference type="AlphaFoldDB" id="A0A7W8EL21"/>
<dbReference type="EMBL" id="JACHIN010000027">
    <property type="protein sequence ID" value="MBB5084850.1"/>
    <property type="molecule type" value="Genomic_DNA"/>
</dbReference>
<evidence type="ECO:0000313" key="2">
    <source>
        <dbReference type="EMBL" id="MBB5084850.1"/>
    </source>
</evidence>
<keyword evidence="3" id="KW-1185">Reference proteome</keyword>
<dbReference type="Proteomes" id="UP000568380">
    <property type="component" value="Unassembled WGS sequence"/>
</dbReference>